<organism evidence="2 3">
    <name type="scientific">Globodera rostochiensis</name>
    <name type="common">Golden nematode worm</name>
    <name type="synonym">Heterodera rostochiensis</name>
    <dbReference type="NCBI Taxonomy" id="31243"/>
    <lineage>
        <taxon>Eukaryota</taxon>
        <taxon>Metazoa</taxon>
        <taxon>Ecdysozoa</taxon>
        <taxon>Nematoda</taxon>
        <taxon>Chromadorea</taxon>
        <taxon>Rhabditida</taxon>
        <taxon>Tylenchina</taxon>
        <taxon>Tylenchomorpha</taxon>
        <taxon>Tylenchoidea</taxon>
        <taxon>Heteroderidae</taxon>
        <taxon>Heteroderinae</taxon>
        <taxon>Globodera</taxon>
    </lineage>
</organism>
<name>A0A914GQF9_GLORO</name>
<evidence type="ECO:0000313" key="2">
    <source>
        <dbReference type="Proteomes" id="UP000887572"/>
    </source>
</evidence>
<dbReference type="WBParaSite" id="Gr19_v10_g10389.t1">
    <property type="protein sequence ID" value="Gr19_v10_g10389.t1"/>
    <property type="gene ID" value="Gr19_v10_g10389"/>
</dbReference>
<proteinExistence type="predicted"/>
<accession>A0A914GQF9</accession>
<feature type="region of interest" description="Disordered" evidence="1">
    <location>
        <begin position="1"/>
        <end position="29"/>
    </location>
</feature>
<dbReference type="AlphaFoldDB" id="A0A914GQF9"/>
<sequence>MLPPSNGAESSPCPSPSFPIDEMPSSPSTALTTISHQPLISTQLVEIRCFCHFELLGAQFSITHDDQTNDFFVELLPSGGSSPVLAILFRFVDCQSDGRLEIFPSSYGHWRRCGLVHRCSVGEGPLRMHVHVHQQHYAVQVNGTEVGKVVHKKPFRQILMCTAEEEGNHWPTIPF</sequence>
<reference evidence="3" key="1">
    <citation type="submission" date="2022-11" db="UniProtKB">
        <authorList>
            <consortium name="WormBaseParasite"/>
        </authorList>
    </citation>
    <scope>IDENTIFICATION</scope>
</reference>
<evidence type="ECO:0000313" key="3">
    <source>
        <dbReference type="WBParaSite" id="Gr19_v10_g10389.t1"/>
    </source>
</evidence>
<evidence type="ECO:0000256" key="1">
    <source>
        <dbReference type="SAM" id="MobiDB-lite"/>
    </source>
</evidence>
<dbReference type="Proteomes" id="UP000887572">
    <property type="component" value="Unplaced"/>
</dbReference>
<protein>
    <submittedName>
        <fullName evidence="3">Galectin</fullName>
    </submittedName>
</protein>
<keyword evidence="2" id="KW-1185">Reference proteome</keyword>